<dbReference type="RefSeq" id="XP_044719408.1">
    <property type="nucleotide sequence ID" value="XM_044865446.1"/>
</dbReference>
<evidence type="ECO:0000313" key="6">
    <source>
        <dbReference type="EMBL" id="KAH0961895.1"/>
    </source>
</evidence>
<evidence type="ECO:0000256" key="1">
    <source>
        <dbReference type="RuleBase" id="RU363044"/>
    </source>
</evidence>
<keyword evidence="1 6" id="KW-0347">Helicase</keyword>
<feature type="domain" description="DNA helicase Pif1-like DEAD-box helicase" evidence="3">
    <location>
        <begin position="1350"/>
        <end position="1482"/>
    </location>
</feature>
<comment type="caution">
    <text evidence="6">The sequence shown here is derived from an EMBL/GenBank/DDBJ whole genome shotgun (WGS) entry which is preliminary data.</text>
</comment>
<evidence type="ECO:0000256" key="2">
    <source>
        <dbReference type="SAM" id="MobiDB-lite"/>
    </source>
</evidence>
<dbReference type="GeneID" id="68356104"/>
<keyword evidence="1" id="KW-0227">DNA damage</keyword>
<dbReference type="PANTHER" id="PTHR47642">
    <property type="entry name" value="ATP-DEPENDENT DNA HELICASE"/>
    <property type="match status" value="1"/>
</dbReference>
<feature type="region of interest" description="Disordered" evidence="2">
    <location>
        <begin position="325"/>
        <end position="346"/>
    </location>
</feature>
<comment type="cofactor">
    <cofactor evidence="1">
        <name>Mg(2+)</name>
        <dbReference type="ChEBI" id="CHEBI:18420"/>
    </cofactor>
</comment>
<dbReference type="GO" id="GO:0006281">
    <property type="term" value="P:DNA repair"/>
    <property type="evidence" value="ECO:0007669"/>
    <property type="project" value="UniProtKB-KW"/>
</dbReference>
<dbReference type="GO" id="GO:0043139">
    <property type="term" value="F:5'-3' DNA helicase activity"/>
    <property type="evidence" value="ECO:0007669"/>
    <property type="project" value="UniProtKB-EC"/>
</dbReference>
<gene>
    <name evidence="6" type="ORF">HRG_06975</name>
</gene>
<proteinExistence type="inferred from homology"/>
<dbReference type="InterPro" id="IPR027417">
    <property type="entry name" value="P-loop_NTPase"/>
</dbReference>
<dbReference type="Proteomes" id="UP000824596">
    <property type="component" value="Unassembled WGS sequence"/>
</dbReference>
<feature type="compositionally biased region" description="Basic and acidic residues" evidence="2">
    <location>
        <begin position="1"/>
        <end position="11"/>
    </location>
</feature>
<dbReference type="Gene3D" id="3.40.50.300">
    <property type="entry name" value="P-loop containing nucleotide triphosphate hydrolases"/>
    <property type="match status" value="1"/>
</dbReference>
<dbReference type="InterPro" id="IPR010285">
    <property type="entry name" value="DNA_helicase_pif1-like_DEAD"/>
</dbReference>
<dbReference type="Pfam" id="PF14214">
    <property type="entry name" value="Helitron_like_N"/>
    <property type="match status" value="1"/>
</dbReference>
<dbReference type="InterPro" id="IPR051055">
    <property type="entry name" value="PIF1_helicase"/>
</dbReference>
<dbReference type="GO" id="GO:0016787">
    <property type="term" value="F:hydrolase activity"/>
    <property type="evidence" value="ECO:0007669"/>
    <property type="project" value="UniProtKB-KW"/>
</dbReference>
<dbReference type="GO" id="GO:0006310">
    <property type="term" value="P:DNA recombination"/>
    <property type="evidence" value="ECO:0007669"/>
    <property type="project" value="UniProtKB-KW"/>
</dbReference>
<feature type="domain" description="DUF6570" evidence="5">
    <location>
        <begin position="124"/>
        <end position="267"/>
    </location>
</feature>
<dbReference type="Pfam" id="PF05970">
    <property type="entry name" value="PIF1"/>
    <property type="match status" value="1"/>
</dbReference>
<sequence length="1837" mass="206954">MQEHADEREETPPTLPLVIPEGMVRDPQGSPSEDCPRHRPPPPVETAKSFHQAFADERTLPISHCSFCYRKQPPSELTTIRWRTRLSAPLLQATTALQECTDCFPAGDDAEAIVCHECSAALKKGKLPKTCAVNNMHIGCEHRYPEALDGLSPVEERLIALQASFGYITKFIVDNKTPSGLSYRKHVKGHIVVFPNKVEDLVATVLPHPLLETIENIHVSWSGSSKPGAADVGHLLQVRKSRVRDALSWLQKNNPLYEHIAIDHGEIDGWEYADGSNVPILIMDSMQWDEPSVAERTQTDHIVPDTDRGLEENRFTSIEEIVASAQAQSGHDSSLAEGPEGAGSDGDIILETTSSGMFPLDGPVAFEEADKLSFLAGAIRTIRARGADEAEPCAMHVQGTGAQPFILVERGADFADSLHEDFFPRTFPKLFPWGRGGPKALHASDLQQQQAPAAAGLHVNLNHSLSYWARYVLQRHGGRFASHPVFCFLVFNILLRSSNRRISMMRTTKGSFERVERVYETLTADRLKKAEDEMRETRKTTDPDVAFLLRELSIFGHAQPLSNETRLLMRRKIQAIDIWTGTPAIWFSINPNDINNPVKMRLSIHRLHDYHAAKDLLADLRGKYDRIALSIMDPVSSAIFFHREISLFFEKYVRTGQESIFGKVSHYYATVETNDRGSLHLHGLLWLHGNMELPSLIDDIADPREHEYRARVVRYVDSVFHECLDEDAGKAVRQQRKPIHPVEEMMNDTEALSAAFDAEANFIAHCCQVHSHTYTCIKYSLKGLADHDADRCRRAACRFRAPWKIVDATGLTDDGLLAIRRNHPLVNRYNKAMAVGLRHNHDVSMILTRTKGLAMVFYITNYATKLDTPMWRRIAHAADVFRQLREDAVSRLLNQSRQFLMRVANRIFSERQLSAVEVCYHMLGYQTDFTNVPHWSFLNLTALYWSAFRRWKHLRRQAGEETEGEEPPETVQLREGGRTLLCLDAYACRGHVLRNICLYDYMSMVTLVRNRGRGEDESHISLEGPSPGCREWFQKLRRPHEYAVPIFQGFISDDHRDEHPVYFRRNSVLHLALFVPWERFLPTTQGDITDIWLGYEASLCRRLRFHVSNISLLSKSAEDARKDAKLWASRSEGDDTVDIDFPLDEDDDGEERATVAEHHQNFAALLHTLYNAVRDSDATRGSPVLANFIRDLREETLASEDKPFMQCPEGFYQQIRRAQDAPLCQSQTLSVEDVQAAAKAQELLHLQMLDEIETGPQGGPHRAPNADIDDLLARHYDAELPLPHRSQGTATRGPRMLVDVNMATSFTELGHLAVSDYTLNPLQTRALQLVCRFLDTYSADPDSACQHLQYTGGPGGTGKSRVVEALKWVFSARGQPHLLQITGTSGSAAAQIGGTTLHSACGLDTRRSADKRIPLFSEAKKWVWKQKLVLVIDEVSMLGGATLYEASCRLQSLRDCPDRPFGGIPVVLLMGDFYQFAPVRETSLLVDRMADPLSARLNQATISHHRGFRLWLMFKTVVLLEEQVRARDDPELGALLDRVRHSTQTWQDLDLLNTKLIDRSDITFSNGLRAITPLNRNRWSLNMEAVVDWARFNERHISVFVSTHTWRRAGQSQYEIAQAVEQGDDSKCKIPGIFFYAQGMPVVVNKNLYTGLKVVNGAEFTAADIIPDPKHPGYRLADDVTIHFGPPLGILLQSSDTASLAVPVLPAEMVLVRPISHILEPADSRFKFLSTKCTRRGLPVVPAFVLTDYKSQSKTFADVLLELRGNRVTNGEPSKCDFTSLYVQLSRGTTLRGIKLLSPVRPQDFIGNKLDQKMVDAMQRLENLASETKRVYEGPGL</sequence>
<dbReference type="OrthoDB" id="5210233at2759"/>
<dbReference type="EMBL" id="JAIZPD010000007">
    <property type="protein sequence ID" value="KAH0961895.1"/>
    <property type="molecule type" value="Genomic_DNA"/>
</dbReference>
<organism evidence="6 7">
    <name type="scientific">Hirsutella rhossiliensis</name>
    <dbReference type="NCBI Taxonomy" id="111463"/>
    <lineage>
        <taxon>Eukaryota</taxon>
        <taxon>Fungi</taxon>
        <taxon>Dikarya</taxon>
        <taxon>Ascomycota</taxon>
        <taxon>Pezizomycotina</taxon>
        <taxon>Sordariomycetes</taxon>
        <taxon>Hypocreomycetidae</taxon>
        <taxon>Hypocreales</taxon>
        <taxon>Ophiocordycipitaceae</taxon>
        <taxon>Hirsutella</taxon>
    </lineage>
</organism>
<accession>A0A9P8SHT3</accession>
<keyword evidence="1" id="KW-0234">DNA repair</keyword>
<protein>
    <recommendedName>
        <fullName evidence="1">ATP-dependent DNA helicase</fullName>
        <ecNumber evidence="1">5.6.2.3</ecNumber>
    </recommendedName>
</protein>
<name>A0A9P8SHT3_9HYPO</name>
<dbReference type="GO" id="GO:0005524">
    <property type="term" value="F:ATP binding"/>
    <property type="evidence" value="ECO:0007669"/>
    <property type="project" value="UniProtKB-KW"/>
</dbReference>
<dbReference type="InterPro" id="IPR025476">
    <property type="entry name" value="Helitron_helicase-like"/>
</dbReference>
<keyword evidence="1" id="KW-0067">ATP-binding</keyword>
<evidence type="ECO:0000259" key="3">
    <source>
        <dbReference type="Pfam" id="PF05970"/>
    </source>
</evidence>
<keyword evidence="1" id="KW-0378">Hydrolase</keyword>
<dbReference type="GO" id="GO:0000723">
    <property type="term" value="P:telomere maintenance"/>
    <property type="evidence" value="ECO:0007669"/>
    <property type="project" value="InterPro"/>
</dbReference>
<keyword evidence="1" id="KW-0233">DNA recombination</keyword>
<reference evidence="6" key="1">
    <citation type="submission" date="2021-09" db="EMBL/GenBank/DDBJ databases">
        <title>A high-quality genome of the endoparasitic fungus Hirsutella rhossiliensis with a comparison of Hirsutella genomes reveals transposable elements contributing to genome size variation.</title>
        <authorList>
            <person name="Lin R."/>
            <person name="Jiao Y."/>
            <person name="Sun X."/>
            <person name="Ling J."/>
            <person name="Xie B."/>
            <person name="Cheng X."/>
        </authorList>
    </citation>
    <scope>NUCLEOTIDE SEQUENCE</scope>
    <source>
        <strain evidence="6">HR02</strain>
    </source>
</reference>
<evidence type="ECO:0000313" key="7">
    <source>
        <dbReference type="Proteomes" id="UP000824596"/>
    </source>
</evidence>
<keyword evidence="7" id="KW-1185">Reference proteome</keyword>
<dbReference type="EC" id="5.6.2.3" evidence="1"/>
<comment type="catalytic activity">
    <reaction evidence="1">
        <text>ATP + H2O = ADP + phosphate + H(+)</text>
        <dbReference type="Rhea" id="RHEA:13065"/>
        <dbReference type="ChEBI" id="CHEBI:15377"/>
        <dbReference type="ChEBI" id="CHEBI:15378"/>
        <dbReference type="ChEBI" id="CHEBI:30616"/>
        <dbReference type="ChEBI" id="CHEBI:43474"/>
        <dbReference type="ChEBI" id="CHEBI:456216"/>
        <dbReference type="EC" id="5.6.2.3"/>
    </reaction>
</comment>
<feature type="region of interest" description="Disordered" evidence="2">
    <location>
        <begin position="1"/>
        <end position="46"/>
    </location>
</feature>
<dbReference type="SUPFAM" id="SSF52540">
    <property type="entry name" value="P-loop containing nucleoside triphosphate hydrolases"/>
    <property type="match status" value="2"/>
</dbReference>
<evidence type="ECO:0000259" key="5">
    <source>
        <dbReference type="Pfam" id="PF20209"/>
    </source>
</evidence>
<feature type="domain" description="Helitron helicase-like" evidence="4">
    <location>
        <begin position="468"/>
        <end position="685"/>
    </location>
</feature>
<comment type="similarity">
    <text evidence="1">Belongs to the helicase family.</text>
</comment>
<evidence type="ECO:0000259" key="4">
    <source>
        <dbReference type="Pfam" id="PF14214"/>
    </source>
</evidence>
<keyword evidence="1" id="KW-0547">Nucleotide-binding</keyword>
<dbReference type="InterPro" id="IPR046700">
    <property type="entry name" value="DUF6570"/>
</dbReference>
<dbReference type="Pfam" id="PF20209">
    <property type="entry name" value="DUF6570"/>
    <property type="match status" value="1"/>
</dbReference>